<dbReference type="Proteomes" id="UP000032414">
    <property type="component" value="Chromosome I"/>
</dbReference>
<feature type="transmembrane region" description="Helical" evidence="1">
    <location>
        <begin position="194"/>
        <end position="215"/>
    </location>
</feature>
<gene>
    <name evidence="2" type="ORF">LMI_0208</name>
    <name evidence="3" type="ORF">SAMN02982997_00439</name>
</gene>
<keyword evidence="1" id="KW-0812">Transmembrane</keyword>
<organism evidence="2 4">
    <name type="scientific">Legionella micdadei</name>
    <name type="common">Tatlockia micdadei</name>
    <dbReference type="NCBI Taxonomy" id="451"/>
    <lineage>
        <taxon>Bacteria</taxon>
        <taxon>Pseudomonadati</taxon>
        <taxon>Pseudomonadota</taxon>
        <taxon>Gammaproteobacteria</taxon>
        <taxon>Legionellales</taxon>
        <taxon>Legionellaceae</taxon>
        <taxon>Legionella</taxon>
    </lineage>
</organism>
<dbReference type="RefSeq" id="WP_052679408.1">
    <property type="nucleotide sequence ID" value="NZ_CP020614.1"/>
</dbReference>
<protein>
    <submittedName>
        <fullName evidence="2">Uncharacterized protein</fullName>
    </submittedName>
</protein>
<dbReference type="Proteomes" id="UP000182998">
    <property type="component" value="Unassembled WGS sequence"/>
</dbReference>
<evidence type="ECO:0000313" key="4">
    <source>
        <dbReference type="Proteomes" id="UP000032414"/>
    </source>
</evidence>
<name>A0A098GDQ6_LEGMI</name>
<feature type="transmembrane region" description="Helical" evidence="1">
    <location>
        <begin position="12"/>
        <end position="33"/>
    </location>
</feature>
<reference evidence="2" key="1">
    <citation type="submission" date="2014-09" db="EMBL/GenBank/DDBJ databases">
        <authorList>
            <person name="GOMEZ-VALERO Laura"/>
        </authorList>
    </citation>
    <scope>NUCLEOTIDE SEQUENCE</scope>
    <source>
        <strain evidence="2">ATCC33218</strain>
    </source>
</reference>
<dbReference type="HOGENOM" id="CLU_376803_0_0_6"/>
<dbReference type="EMBL" id="FMVN01000002">
    <property type="protein sequence ID" value="SCX94025.1"/>
    <property type="molecule type" value="Genomic_DNA"/>
</dbReference>
<sequence length="736" mass="83780">MKLRKMKFKKIPYYLLLSLLTFGASLIIGFLSFTGMFTIVPLLSLAIGSFVLSVAYEGEIYLQNIKGALNKLLFKQDYLKHYLANDYLLQQFTCDPPIINTNAEDCPQFFKDYEAQLRLLSKFTHKRLDKESRKRKKQIEKALRDMEKWFALQLFSSDEENLTLYENELRNWLKDHGQEEAKALLKNRQTTFTAVKVFSTLAGIFMSLGTTYLLVEAFAALPFLAAIPFATLPAIIVPMAILAGAAYTFLIYNAVTDMINNDSLRKWYRNIRDDLKKGVTPRNVFMAVSAIVLLTLTAALTVCTAGTWWTVAKHTRPLFSWMSKIPNLIASGIAIITGTAQLIFNLQNTSESLELIDNATKMEESVWSKISKAFSKGFKALVQNENWLQLVNLPRLFLMATFLPLRLILFIGHLVSMAVSSDRVPGIPEIISAVLGFTSEFFEDLHYFLGDLFHSHKHSHDSQDLIKERLGQGHGHDHSADIPTRALKFLFTPVFAAAAGWDWLATRIIKTPRQECGLLQMNADPTQTAFEELPLQGRSAAIVYNDTLYYADQRKQTVKKIKSTNIDGIEQLKRVARDEYRTANDSELDVIFALTGRHGQTQLSWTEAWNRQTGKPSEKSVTVKANAKQPSDAWKVEHSMFRINRYIDKHLSKATLDPHAHAPEKIHGLEGLRDAIRNMEEPMEDKIKARIGQEVQKDIYNKHRHDYPFFRQTGNTRTQDFLEEDLPQRISASPAA</sequence>
<dbReference type="KEGG" id="tmc:LMI_0208"/>
<dbReference type="PATRIC" id="fig|451.8.peg.638"/>
<evidence type="ECO:0000313" key="3">
    <source>
        <dbReference type="EMBL" id="SCX94025.1"/>
    </source>
</evidence>
<evidence type="ECO:0000256" key="1">
    <source>
        <dbReference type="SAM" id="Phobius"/>
    </source>
</evidence>
<keyword evidence="1" id="KW-0472">Membrane</keyword>
<dbReference type="OrthoDB" id="5648973at2"/>
<proteinExistence type="predicted"/>
<dbReference type="EMBL" id="LN614830">
    <property type="protein sequence ID" value="CEG59571.1"/>
    <property type="molecule type" value="Genomic_DNA"/>
</dbReference>
<dbReference type="AlphaFoldDB" id="A0A098GDQ6"/>
<evidence type="ECO:0000313" key="2">
    <source>
        <dbReference type="EMBL" id="CEG59571.1"/>
    </source>
</evidence>
<keyword evidence="5" id="KW-1185">Reference proteome</keyword>
<feature type="transmembrane region" description="Helical" evidence="1">
    <location>
        <begin position="235"/>
        <end position="255"/>
    </location>
</feature>
<accession>A0A098GDQ6</accession>
<feature type="transmembrane region" description="Helical" evidence="1">
    <location>
        <begin position="284"/>
        <end position="308"/>
    </location>
</feature>
<reference evidence="4" key="2">
    <citation type="submission" date="2014-09" db="EMBL/GenBank/DDBJ databases">
        <authorList>
            <person name="Gomez-Valero L."/>
        </authorList>
    </citation>
    <scope>NUCLEOTIDE SEQUENCE [LARGE SCALE GENOMIC DNA]</scope>
    <source>
        <strain evidence="4">ATCC33218</strain>
    </source>
</reference>
<feature type="transmembrane region" description="Helical" evidence="1">
    <location>
        <begin position="39"/>
        <end position="56"/>
    </location>
</feature>
<keyword evidence="1" id="KW-1133">Transmembrane helix</keyword>
<evidence type="ECO:0000313" key="5">
    <source>
        <dbReference type="Proteomes" id="UP000182998"/>
    </source>
</evidence>
<dbReference type="STRING" id="451.B6N58_00970"/>
<reference evidence="3 5" key="3">
    <citation type="submission" date="2016-10" db="EMBL/GenBank/DDBJ databases">
        <authorList>
            <person name="Varghese N."/>
            <person name="Submissions S."/>
        </authorList>
    </citation>
    <scope>NUCLEOTIDE SEQUENCE [LARGE SCALE GENOMIC DNA]</scope>
    <source>
        <strain evidence="3 5">ATCC 33218</strain>
    </source>
</reference>